<dbReference type="SUPFAM" id="SSF56349">
    <property type="entry name" value="DNA breaking-rejoining enzymes"/>
    <property type="match status" value="1"/>
</dbReference>
<proteinExistence type="inferred from homology"/>
<dbReference type="InterPro" id="IPR011010">
    <property type="entry name" value="DNA_brk_join_enz"/>
</dbReference>
<keyword evidence="2" id="KW-0229">DNA integration</keyword>
<evidence type="ECO:0000313" key="6">
    <source>
        <dbReference type="Proteomes" id="UP000885680"/>
    </source>
</evidence>
<organism evidence="5 6">
    <name type="scientific">Aurantimonas coralicida</name>
    <dbReference type="NCBI Taxonomy" id="182270"/>
    <lineage>
        <taxon>Bacteria</taxon>
        <taxon>Pseudomonadati</taxon>
        <taxon>Pseudomonadota</taxon>
        <taxon>Alphaproteobacteria</taxon>
        <taxon>Hyphomicrobiales</taxon>
        <taxon>Aurantimonadaceae</taxon>
        <taxon>Aurantimonas</taxon>
    </lineage>
</organism>
<dbReference type="AlphaFoldDB" id="A0A9C9TG47"/>
<dbReference type="InterPro" id="IPR038488">
    <property type="entry name" value="Integrase_DNA-bd_sf"/>
</dbReference>
<dbReference type="InterPro" id="IPR013762">
    <property type="entry name" value="Integrase-like_cat_sf"/>
</dbReference>
<keyword evidence="3" id="KW-0233">DNA recombination</keyword>
<dbReference type="Gene3D" id="3.30.160.390">
    <property type="entry name" value="Integrase, DNA-binding domain"/>
    <property type="match status" value="1"/>
</dbReference>
<dbReference type="Pfam" id="PF13356">
    <property type="entry name" value="Arm-DNA-bind_3"/>
    <property type="match status" value="1"/>
</dbReference>
<dbReference type="GO" id="GO:0003677">
    <property type="term" value="F:DNA binding"/>
    <property type="evidence" value="ECO:0007669"/>
    <property type="project" value="InterPro"/>
</dbReference>
<protein>
    <submittedName>
        <fullName evidence="5">DUF4102 domain-containing protein</fullName>
    </submittedName>
</protein>
<feature type="domain" description="Integrase DNA-binding" evidence="4">
    <location>
        <begin position="9"/>
        <end position="98"/>
    </location>
</feature>
<reference evidence="5" key="1">
    <citation type="journal article" date="2020" name="mSystems">
        <title>Genome- and Community-Level Interaction Insights into Carbon Utilization and Element Cycling Functions of Hydrothermarchaeota in Hydrothermal Sediment.</title>
        <authorList>
            <person name="Zhou Z."/>
            <person name="Liu Y."/>
            <person name="Xu W."/>
            <person name="Pan J."/>
            <person name="Luo Z.H."/>
            <person name="Li M."/>
        </authorList>
    </citation>
    <scope>NUCLEOTIDE SEQUENCE</scope>
    <source>
        <strain evidence="5">HyVt-347</strain>
    </source>
</reference>
<dbReference type="Gene3D" id="1.10.443.10">
    <property type="entry name" value="Intergrase catalytic core"/>
    <property type="match status" value="1"/>
</dbReference>
<gene>
    <name evidence="5" type="ORF">ENH89_06590</name>
</gene>
<evidence type="ECO:0000259" key="4">
    <source>
        <dbReference type="Pfam" id="PF13356"/>
    </source>
</evidence>
<dbReference type="Proteomes" id="UP000885680">
    <property type="component" value="Unassembled WGS sequence"/>
</dbReference>
<evidence type="ECO:0000256" key="2">
    <source>
        <dbReference type="ARBA" id="ARBA00022908"/>
    </source>
</evidence>
<comment type="caution">
    <text evidence="5">The sequence shown here is derived from an EMBL/GenBank/DDBJ whole genome shotgun (WGS) entry which is preliminary data.</text>
</comment>
<name>A0A9C9TG47_9HYPH</name>
<evidence type="ECO:0000256" key="1">
    <source>
        <dbReference type="ARBA" id="ARBA00008857"/>
    </source>
</evidence>
<accession>A0A9C9TG47</accession>
<evidence type="ECO:0000256" key="3">
    <source>
        <dbReference type="ARBA" id="ARBA00023172"/>
    </source>
</evidence>
<dbReference type="GO" id="GO:0006310">
    <property type="term" value="P:DNA recombination"/>
    <property type="evidence" value="ECO:0007669"/>
    <property type="project" value="UniProtKB-KW"/>
</dbReference>
<dbReference type="InterPro" id="IPR025166">
    <property type="entry name" value="Integrase_DNA_bind_dom"/>
</dbReference>
<sequence>MTERSMLITDKALAKLPYASSGQYKVNDTELKGFVLVVGKRTKTFAAQGAFWRDGMREFAARKKIGEAGEITSRDARSKAKEILAKIARGERPDDERSVKRGAIALRTAWERYRDGHMIRKGRSAGTIENYRDHMERLFKDWLDKPLARLGRQPNLVAERHEKITKEHGAYIANGAMRSLRAVYNHACKTNLDLPKVNPVTAVDWNAERRRDTGMGAGPLAGWFVELSKLENAVRREFHLLTLLSGSRPTALKSIRIDHIDLRRRLLHIPKPKGGEERAFDIPLSRPMIRCVIRVLRAGRVAYPDQADFWLFPADSKSGHLVEHKEDRDDLSKWGNELRQTYRTLAQAAGIPQLDIHLLMNHSLPGVNAGYITRDGLLGDHLRKQQARISRVILDAAGNGAEIAWLRRSRQEDAVAPEAPKAAA</sequence>
<dbReference type="GO" id="GO:0015074">
    <property type="term" value="P:DNA integration"/>
    <property type="evidence" value="ECO:0007669"/>
    <property type="project" value="UniProtKB-KW"/>
</dbReference>
<dbReference type="PANTHER" id="PTHR30629:SF2">
    <property type="entry name" value="PROPHAGE INTEGRASE INTS-RELATED"/>
    <property type="match status" value="1"/>
</dbReference>
<dbReference type="InterPro" id="IPR050808">
    <property type="entry name" value="Phage_Integrase"/>
</dbReference>
<comment type="similarity">
    <text evidence="1">Belongs to the 'phage' integrase family.</text>
</comment>
<dbReference type="EMBL" id="DRGN01000087">
    <property type="protein sequence ID" value="HEU00015.1"/>
    <property type="molecule type" value="Genomic_DNA"/>
</dbReference>
<evidence type="ECO:0000313" key="5">
    <source>
        <dbReference type="EMBL" id="HEU00015.1"/>
    </source>
</evidence>
<dbReference type="PANTHER" id="PTHR30629">
    <property type="entry name" value="PROPHAGE INTEGRASE"/>
    <property type="match status" value="1"/>
</dbReference>